<evidence type="ECO:0000313" key="4">
    <source>
        <dbReference type="RefSeq" id="XP_013413847.1"/>
    </source>
</evidence>
<dbReference type="InterPro" id="IPR001849">
    <property type="entry name" value="PH_domain"/>
</dbReference>
<feature type="region of interest" description="Disordered" evidence="1">
    <location>
        <begin position="137"/>
        <end position="172"/>
    </location>
</feature>
<feature type="compositionally biased region" description="Pro residues" evidence="1">
    <location>
        <begin position="253"/>
        <end position="269"/>
    </location>
</feature>
<dbReference type="InParanoid" id="A0A1S3JU40"/>
<dbReference type="KEGG" id="lak:106176144"/>
<feature type="domain" description="PH" evidence="2">
    <location>
        <begin position="2"/>
        <end position="130"/>
    </location>
</feature>
<dbReference type="PANTHER" id="PTHR45960:SF2">
    <property type="entry name" value="PROTEIN DAUGHTER OF SEVENLESS"/>
    <property type="match status" value="1"/>
</dbReference>
<proteinExistence type="predicted"/>
<dbReference type="Proteomes" id="UP000085678">
    <property type="component" value="Unplaced"/>
</dbReference>
<feature type="compositionally biased region" description="Polar residues" evidence="1">
    <location>
        <begin position="685"/>
        <end position="706"/>
    </location>
</feature>
<dbReference type="PANTHER" id="PTHR45960">
    <property type="entry name" value="GRB2-ASSOCIATED-BINDING PROTEIN"/>
    <property type="match status" value="1"/>
</dbReference>
<feature type="region of interest" description="Disordered" evidence="1">
    <location>
        <begin position="639"/>
        <end position="826"/>
    </location>
</feature>
<dbReference type="GO" id="GO:0007165">
    <property type="term" value="P:signal transduction"/>
    <property type="evidence" value="ECO:0007669"/>
    <property type="project" value="TreeGrafter"/>
</dbReference>
<feature type="compositionally biased region" description="Polar residues" evidence="1">
    <location>
        <begin position="147"/>
        <end position="160"/>
    </location>
</feature>
<protein>
    <submittedName>
        <fullName evidence="4">GRB2-associated-binding protein 1 isoform X1</fullName>
    </submittedName>
</protein>
<evidence type="ECO:0000256" key="1">
    <source>
        <dbReference type="SAM" id="MobiDB-lite"/>
    </source>
</evidence>
<keyword evidence="3" id="KW-1185">Reference proteome</keyword>
<dbReference type="STRING" id="7574.A0A1S3JU40"/>
<accession>A0A1S3JU40</accession>
<gene>
    <name evidence="4" type="primary">LOC106176144</name>
</gene>
<name>A0A1S3JU40_LINAN</name>
<dbReference type="RefSeq" id="XP_013413847.1">
    <property type="nucleotide sequence ID" value="XM_013558393.1"/>
</dbReference>
<evidence type="ECO:0000313" key="3">
    <source>
        <dbReference type="Proteomes" id="UP000085678"/>
    </source>
</evidence>
<dbReference type="OMA" id="SHKDGEP"/>
<evidence type="ECO:0000259" key="2">
    <source>
        <dbReference type="PROSITE" id="PS50003"/>
    </source>
</evidence>
<dbReference type="OrthoDB" id="67516at2759"/>
<dbReference type="SUPFAM" id="SSF50729">
    <property type="entry name" value="PH domain-like"/>
    <property type="match status" value="1"/>
</dbReference>
<reference evidence="4" key="1">
    <citation type="submission" date="2025-08" db="UniProtKB">
        <authorList>
            <consortium name="RefSeq"/>
        </authorList>
    </citation>
    <scope>IDENTIFICATION</scope>
    <source>
        <tissue evidence="4">Gonads</tissue>
    </source>
</reference>
<dbReference type="InterPro" id="IPR046355">
    <property type="entry name" value="Gab1-4-like"/>
</dbReference>
<feature type="region of interest" description="Disordered" evidence="1">
    <location>
        <begin position="213"/>
        <end position="398"/>
    </location>
</feature>
<dbReference type="GO" id="GO:0005737">
    <property type="term" value="C:cytoplasm"/>
    <property type="evidence" value="ECO:0007669"/>
    <property type="project" value="TreeGrafter"/>
</dbReference>
<dbReference type="GeneID" id="106176144"/>
<dbReference type="AlphaFoldDB" id="A0A1S3JU40"/>
<feature type="compositionally biased region" description="Basic and acidic residues" evidence="1">
    <location>
        <begin position="798"/>
        <end position="809"/>
    </location>
</feature>
<dbReference type="PROSITE" id="PS50003">
    <property type="entry name" value="PH_DOMAIN"/>
    <property type="match status" value="1"/>
</dbReference>
<sequence>MDIIYSGWLTKSPPEKKLNGPIKFLKAVKKLHGLTEQKWKHRFFVLGKPSGSLPDVYALDYYKDEQLKKLIGRVDLDQCEEITSSLKSSQYKHLFSLKTKHKNRERVYYLAADSEPAMVRWVDYLCSVCGLKQDEDDDVHSEASLPPVQSDSSAAMQTGEAQRLDGLEITTASKDRKMNEYAPEPGKNKAQATALASAQAEARGYIPLDECYSGSRSPPMQQNGACLGQIPPASSTLSAPVHTRYPSSDSIPDVPPPPPPKDATPPPRSPLGQAYDSPPKRITTESVLSDTYDFPPVHHPSRYYNLDDFDVERQGHRSMTYDTPPPRKMSLPTGQLDSLYKLPPPPKPTSPDRDNVVSAAGLYAVPPSRHEGSIRDSNSSRSSGVAPDSGFTSEEYDLVPRKYSPEEIARSNQDFHVRRSFNQNDLQRKSAGDTYDIPPTKHSVLAGLGTAVPPPRPPKPVSGPVPDHHATPYQNLPSNSKVFTDLNANIPVRASTASTDSTADDIYSFPKRADIDESSANQGSTDPILAFSPPPPTACQKVPHKYINAATGFVEEPAGDGQTGEGRNETLAYYMDMEGSTHTLSDRASQRESTYTFMGDQRTKGTKQNNISLSAVVQQPPSVHGHTISQAEAYVNLGDGGSREGDRVSSLYQVPPSSRPVLVDTQQVTPPMVRRNDSGNMGRRPTNTESTMSVEDTYSISSTARTRSFRRETPAKLHSSPRQTQDIPLPKRVPPPHGSFSSSSDDDSEDERPRTNSNSSAGSSGRRLPPPPPPVQCLQATPPAPRKQKIVEYLDLDLSDHSSDQEKSPRLTRSPPAAQRNQTDYKEIDFLKTKALEDIKRDLDSKRKSNDTN</sequence>
<organism evidence="3 4">
    <name type="scientific">Lingula anatina</name>
    <name type="common">Brachiopod</name>
    <name type="synonym">Lingula unguis</name>
    <dbReference type="NCBI Taxonomy" id="7574"/>
    <lineage>
        <taxon>Eukaryota</taxon>
        <taxon>Metazoa</taxon>
        <taxon>Spiralia</taxon>
        <taxon>Lophotrochozoa</taxon>
        <taxon>Brachiopoda</taxon>
        <taxon>Linguliformea</taxon>
        <taxon>Lingulata</taxon>
        <taxon>Lingulida</taxon>
        <taxon>Linguloidea</taxon>
        <taxon>Lingulidae</taxon>
        <taxon>Lingula</taxon>
    </lineage>
</organism>
<dbReference type="Gene3D" id="2.30.29.30">
    <property type="entry name" value="Pleckstrin-homology domain (PH domain)/Phosphotyrosine-binding domain (PTB)"/>
    <property type="match status" value="1"/>
</dbReference>
<dbReference type="SMART" id="SM00233">
    <property type="entry name" value="PH"/>
    <property type="match status" value="1"/>
</dbReference>
<feature type="compositionally biased region" description="Polar residues" evidence="1">
    <location>
        <begin position="214"/>
        <end position="224"/>
    </location>
</feature>
<dbReference type="GO" id="GO:0035591">
    <property type="term" value="F:signaling adaptor activity"/>
    <property type="evidence" value="ECO:0007669"/>
    <property type="project" value="TreeGrafter"/>
</dbReference>
<feature type="compositionally biased region" description="Low complexity" evidence="1">
    <location>
        <begin position="756"/>
        <end position="767"/>
    </location>
</feature>
<dbReference type="InterPro" id="IPR011993">
    <property type="entry name" value="PH-like_dom_sf"/>
</dbReference>
<dbReference type="Pfam" id="PF00169">
    <property type="entry name" value="PH"/>
    <property type="match status" value="1"/>
</dbReference>